<dbReference type="NCBIfam" id="TIGR02610">
    <property type="entry name" value="PHA_gran_rgn"/>
    <property type="match status" value="1"/>
</dbReference>
<dbReference type="RefSeq" id="WP_090196843.1">
    <property type="nucleotide sequence ID" value="NZ_LT629785.1"/>
</dbReference>
<dbReference type="Pfam" id="PF09650">
    <property type="entry name" value="PHA_gran_rgn"/>
    <property type="match status" value="1"/>
</dbReference>
<keyword evidence="2" id="KW-1185">Reference proteome</keyword>
<dbReference type="OrthoDB" id="287584at2"/>
<sequence>MSHIVVERQHSLERDVVRSLAEDLAESLSRQYDIRYRWHDDVIVFKRVGAHGRVIVDEQRVRVELDLGFLLMAFERTIQDEIENTLDEKLNA</sequence>
<dbReference type="EMBL" id="LT629785">
    <property type="protein sequence ID" value="SDU29707.1"/>
    <property type="molecule type" value="Genomic_DNA"/>
</dbReference>
<dbReference type="Proteomes" id="UP000243232">
    <property type="component" value="Chromosome I"/>
</dbReference>
<proteinExistence type="predicted"/>
<organism evidence="1 2">
    <name type="scientific">Pseudomonas pohangensis</name>
    <dbReference type="NCBI Taxonomy" id="364197"/>
    <lineage>
        <taxon>Bacteria</taxon>
        <taxon>Pseudomonadati</taxon>
        <taxon>Pseudomonadota</taxon>
        <taxon>Gammaproteobacteria</taxon>
        <taxon>Pseudomonadales</taxon>
        <taxon>Pseudomonadaceae</taxon>
        <taxon>Pseudomonas</taxon>
    </lineage>
</organism>
<accession>A0A1H2HCT7</accession>
<reference evidence="2" key="1">
    <citation type="submission" date="2016-10" db="EMBL/GenBank/DDBJ databases">
        <authorList>
            <person name="Varghese N."/>
            <person name="Submissions S."/>
        </authorList>
    </citation>
    <scope>NUCLEOTIDE SEQUENCE [LARGE SCALE GENOMIC DNA]</scope>
    <source>
        <strain evidence="2">DSM 17875</strain>
    </source>
</reference>
<dbReference type="STRING" id="364197.SAMN05216296_2918"/>
<evidence type="ECO:0000313" key="2">
    <source>
        <dbReference type="Proteomes" id="UP000243232"/>
    </source>
</evidence>
<evidence type="ECO:0000313" key="1">
    <source>
        <dbReference type="EMBL" id="SDU29707.1"/>
    </source>
</evidence>
<gene>
    <name evidence="1" type="ORF">SAMN05216296_2918</name>
</gene>
<dbReference type="InterPro" id="IPR013433">
    <property type="entry name" value="PHA_gran_rgn"/>
</dbReference>
<dbReference type="AlphaFoldDB" id="A0A1H2HCT7"/>
<protein>
    <submittedName>
        <fullName evidence="1">Putative polyhydroxyalkanoic acid system protein</fullName>
    </submittedName>
</protein>
<name>A0A1H2HCT7_9PSED</name>